<protein>
    <recommendedName>
        <fullName evidence="2">Four helix bundle protein</fullName>
    </recommendedName>
</protein>
<gene>
    <name evidence="1" type="ORF">N47_E44230</name>
</gene>
<dbReference type="SUPFAM" id="SSF158446">
    <property type="entry name" value="IVS-encoded protein-like"/>
    <property type="match status" value="1"/>
</dbReference>
<dbReference type="NCBIfam" id="TIGR02436">
    <property type="entry name" value="four helix bundle protein"/>
    <property type="match status" value="1"/>
</dbReference>
<evidence type="ECO:0008006" key="2">
    <source>
        <dbReference type="Google" id="ProtNLM"/>
    </source>
</evidence>
<accession>E1YLC8</accession>
<evidence type="ECO:0000313" key="1">
    <source>
        <dbReference type="EMBL" id="CBX30911.1"/>
    </source>
</evidence>
<dbReference type="AlphaFoldDB" id="E1YLC8"/>
<dbReference type="InterPro" id="IPR036583">
    <property type="entry name" value="23S_rRNA_IVS_sf"/>
</dbReference>
<sequence length="67" mass="7782">MSKTESPSDFIHKIKIWLKELRETKVWLKMIVKANLIKPESEVEPLIDENDQLKSIVVTSMKTASKQ</sequence>
<organism evidence="1">
    <name type="scientific">uncultured Desulfobacterium sp</name>
    <dbReference type="NCBI Taxonomy" id="201089"/>
    <lineage>
        <taxon>Bacteria</taxon>
        <taxon>Pseudomonadati</taxon>
        <taxon>Thermodesulfobacteriota</taxon>
        <taxon>Desulfobacteria</taxon>
        <taxon>Desulfobacterales</taxon>
        <taxon>Desulfobacteriaceae</taxon>
        <taxon>Desulfobacterium</taxon>
        <taxon>environmental samples</taxon>
    </lineage>
</organism>
<name>E1YLC8_9BACT</name>
<reference evidence="1" key="1">
    <citation type="journal article" date="2011" name="Environ. Microbiol.">
        <title>Genomic insights into the metabolic potential of the polycyclic aromatic hydrocarbon degrading sulfate-reducing Deltaproteobacterium N47.</title>
        <authorList>
            <person name="Bergmann F."/>
            <person name="Selesi D."/>
            <person name="Weinmaier T."/>
            <person name="Tischler P."/>
            <person name="Rattei T."/>
            <person name="Meckenstock R.U."/>
        </authorList>
    </citation>
    <scope>NUCLEOTIDE SEQUENCE</scope>
</reference>
<dbReference type="InterPro" id="IPR012657">
    <property type="entry name" value="23S_rRNA-intervening_sequence"/>
</dbReference>
<proteinExistence type="predicted"/>
<dbReference type="EMBL" id="FR695877">
    <property type="protein sequence ID" value="CBX30911.1"/>
    <property type="molecule type" value="Genomic_DNA"/>
</dbReference>
<dbReference type="Gene3D" id="1.20.1440.60">
    <property type="entry name" value="23S rRNA-intervening sequence"/>
    <property type="match status" value="1"/>
</dbReference>